<keyword evidence="6" id="KW-0963">Cytoplasm</keyword>
<feature type="binding site" evidence="6">
    <location>
        <position position="177"/>
    </location>
    <ligand>
        <name>Fe(2+)</name>
        <dbReference type="ChEBI" id="CHEBI:29033"/>
    </ligand>
</feature>
<dbReference type="RefSeq" id="WP_125711776.1">
    <property type="nucleotide sequence ID" value="NZ_JBHTOP010000026.1"/>
</dbReference>
<keyword evidence="1 6" id="KW-0408">Iron</keyword>
<comment type="subcellular location">
    <subcellularLocation>
        <location evidence="6">Cytoplasm</location>
    </subcellularLocation>
</comment>
<feature type="binding site" evidence="6">
    <location>
        <position position="259"/>
    </location>
    <ligand>
        <name>Fe(2+)</name>
        <dbReference type="ChEBI" id="CHEBI:29033"/>
    </ligand>
</feature>
<dbReference type="EC" id="4.99.1.9" evidence="6"/>
<comment type="caution">
    <text evidence="6">Lacks conserved residue(s) required for the propagation of feature annotation.</text>
</comment>
<comment type="caution">
    <text evidence="8">The sequence shown here is derived from an EMBL/GenBank/DDBJ whole genome shotgun (WGS) entry which is preliminary data.</text>
</comment>
<keyword evidence="6" id="KW-0479">Metal-binding</keyword>
<dbReference type="NCBIfam" id="TIGR00109">
    <property type="entry name" value="hemH"/>
    <property type="match status" value="1"/>
</dbReference>
<dbReference type="InterPro" id="IPR001015">
    <property type="entry name" value="Ferrochelatase"/>
</dbReference>
<dbReference type="PANTHER" id="PTHR11108:SF1">
    <property type="entry name" value="FERROCHELATASE, MITOCHONDRIAL"/>
    <property type="match status" value="1"/>
</dbReference>
<proteinExistence type="inferred from homology"/>
<feature type="binding site" evidence="6">
    <location>
        <begin position="46"/>
        <end position="47"/>
    </location>
    <ligand>
        <name>Fe-coproporphyrin III</name>
        <dbReference type="ChEBI" id="CHEBI:68438"/>
    </ligand>
</feature>
<accession>A0ABW4JCE2</accession>
<keyword evidence="4 6" id="KW-0627">Porphyrin biosynthesis</keyword>
<evidence type="ECO:0000256" key="4">
    <source>
        <dbReference type="ARBA" id="ARBA00023244"/>
    </source>
</evidence>
<keyword evidence="3 6" id="KW-0456">Lyase</keyword>
<evidence type="ECO:0000256" key="6">
    <source>
        <dbReference type="HAMAP-Rule" id="MF_00323"/>
    </source>
</evidence>
<dbReference type="HAMAP" id="MF_00323">
    <property type="entry name" value="Ferrochelatase"/>
    <property type="match status" value="1"/>
</dbReference>
<keyword evidence="2 6" id="KW-0350">Heme biosynthesis</keyword>
<protein>
    <recommendedName>
        <fullName evidence="6">Coproporphyrin III ferrochelatase</fullName>
        <ecNumber evidence="6">4.99.1.9</ecNumber>
    </recommendedName>
</protein>
<evidence type="ECO:0000256" key="3">
    <source>
        <dbReference type="ARBA" id="ARBA00023239"/>
    </source>
</evidence>
<sequence>MSTKKVAILLMAFGTPNETADILPYYTHIRHGHQPNAALLEALQRRYDAIGGTSPLAEITLAQVAGVRQAFMADTSVTVFLGLRHIAPFIEDVAAEIGQAGYQEVYGLSLMAHYSTYSTKDYHQVARQSLKVFPEVQYHEVNGFDQMPTLEKFWAQQIQQLQVALPQQTTKVIFSAHSLPLKTAADDPYSQNVLKNAAAIAKLAQLNAADYTVTWQSAGRTAEPWIGPSLTDVVAQVLTQGTVKQILSVPIGFINDNLEINYDLDIELAKQVETLGGHWHRAAMPNDDPALIEALVQRLKQVMD</sequence>
<dbReference type="EMBL" id="JBHTOP010000026">
    <property type="protein sequence ID" value="MFD1672637.1"/>
    <property type="molecule type" value="Genomic_DNA"/>
</dbReference>
<name>A0ABW4JCE2_9LACO</name>
<organism evidence="8 9">
    <name type="scientific">Agrilactobacillus yilanensis</name>
    <dbReference type="NCBI Taxonomy" id="2485997"/>
    <lineage>
        <taxon>Bacteria</taxon>
        <taxon>Bacillati</taxon>
        <taxon>Bacillota</taxon>
        <taxon>Bacilli</taxon>
        <taxon>Lactobacillales</taxon>
        <taxon>Lactobacillaceae</taxon>
        <taxon>Agrilactobacillus</taxon>
    </lineage>
</organism>
<dbReference type="CDD" id="cd00419">
    <property type="entry name" value="Ferrochelatase_C"/>
    <property type="match status" value="1"/>
</dbReference>
<evidence type="ECO:0000256" key="7">
    <source>
        <dbReference type="RuleBase" id="RU004185"/>
    </source>
</evidence>
<evidence type="ECO:0000256" key="5">
    <source>
        <dbReference type="ARBA" id="ARBA00024536"/>
    </source>
</evidence>
<feature type="binding site" evidence="6">
    <location>
        <position position="122"/>
    </location>
    <ligand>
        <name>Fe-coproporphyrin III</name>
        <dbReference type="ChEBI" id="CHEBI:68438"/>
    </ligand>
</feature>
<comment type="function">
    <text evidence="6">Involved in coproporphyrin-dependent heme b biosynthesis. Catalyzes the insertion of ferrous iron into coproporphyrin III to form Fe-coproporphyrin III.</text>
</comment>
<evidence type="ECO:0000313" key="9">
    <source>
        <dbReference type="Proteomes" id="UP001597267"/>
    </source>
</evidence>
<gene>
    <name evidence="8" type="primary">hemH</name>
    <name evidence="6" type="synonym">cpfC</name>
    <name evidence="8" type="ORF">ACFQ5M_11035</name>
</gene>
<evidence type="ECO:0000256" key="1">
    <source>
        <dbReference type="ARBA" id="ARBA00023004"/>
    </source>
</evidence>
<dbReference type="PANTHER" id="PTHR11108">
    <property type="entry name" value="FERROCHELATASE"/>
    <property type="match status" value="1"/>
</dbReference>
<comment type="pathway">
    <text evidence="6">Porphyrin-containing compound metabolism; protoheme biosynthesis.</text>
</comment>
<dbReference type="Gene3D" id="3.40.50.1400">
    <property type="match status" value="2"/>
</dbReference>
<evidence type="ECO:0000256" key="2">
    <source>
        <dbReference type="ARBA" id="ARBA00023133"/>
    </source>
</evidence>
<dbReference type="Pfam" id="PF00762">
    <property type="entry name" value="Ferrochelatase"/>
    <property type="match status" value="1"/>
</dbReference>
<feature type="binding site" evidence="6">
    <location>
        <position position="54"/>
    </location>
    <ligand>
        <name>Fe-coproporphyrin III</name>
        <dbReference type="ChEBI" id="CHEBI:68438"/>
    </ligand>
</feature>
<comment type="similarity">
    <text evidence="6 7">Belongs to the ferrochelatase family.</text>
</comment>
<evidence type="ECO:0000313" key="8">
    <source>
        <dbReference type="EMBL" id="MFD1672637.1"/>
    </source>
</evidence>
<dbReference type="Proteomes" id="UP001597267">
    <property type="component" value="Unassembled WGS sequence"/>
</dbReference>
<keyword evidence="9" id="KW-1185">Reference proteome</keyword>
<dbReference type="InterPro" id="IPR033644">
    <property type="entry name" value="Ferrochelatase_C"/>
</dbReference>
<feature type="binding site" evidence="6">
    <location>
        <position position="30"/>
    </location>
    <ligand>
        <name>Fe-coproporphyrin III</name>
        <dbReference type="ChEBI" id="CHEBI:68438"/>
    </ligand>
</feature>
<comment type="catalytic activity">
    <reaction evidence="5">
        <text>Fe-coproporphyrin III + 2 H(+) = coproporphyrin III + Fe(2+)</text>
        <dbReference type="Rhea" id="RHEA:49572"/>
        <dbReference type="ChEBI" id="CHEBI:15378"/>
        <dbReference type="ChEBI" id="CHEBI:29033"/>
        <dbReference type="ChEBI" id="CHEBI:68438"/>
        <dbReference type="ChEBI" id="CHEBI:131725"/>
        <dbReference type="EC" id="4.99.1.9"/>
    </reaction>
    <physiologicalReaction direction="right-to-left" evidence="5">
        <dbReference type="Rhea" id="RHEA:49574"/>
    </physiologicalReaction>
</comment>
<reference evidence="9" key="1">
    <citation type="journal article" date="2019" name="Int. J. Syst. Evol. Microbiol.">
        <title>The Global Catalogue of Microorganisms (GCM) 10K type strain sequencing project: providing services to taxonomists for standard genome sequencing and annotation.</title>
        <authorList>
            <consortium name="The Broad Institute Genomics Platform"/>
            <consortium name="The Broad Institute Genome Sequencing Center for Infectious Disease"/>
            <person name="Wu L."/>
            <person name="Ma J."/>
        </authorList>
    </citation>
    <scope>NUCLEOTIDE SEQUENCE [LARGE SCALE GENOMIC DNA]</scope>
    <source>
        <strain evidence="9">CCM 8896</strain>
    </source>
</reference>
<dbReference type="SUPFAM" id="SSF53800">
    <property type="entry name" value="Chelatase"/>
    <property type="match status" value="1"/>
</dbReference>